<proteinExistence type="predicted"/>
<dbReference type="Proteomes" id="UP001341281">
    <property type="component" value="Chromosome 01"/>
</dbReference>
<dbReference type="EMBL" id="CP144745">
    <property type="protein sequence ID" value="WVZ54453.1"/>
    <property type="molecule type" value="Genomic_DNA"/>
</dbReference>
<evidence type="ECO:0000313" key="1">
    <source>
        <dbReference type="EMBL" id="WVZ54453.1"/>
    </source>
</evidence>
<name>A0AAQ3SLR6_PASNO</name>
<gene>
    <name evidence="1" type="ORF">U9M48_005241</name>
</gene>
<dbReference type="AlphaFoldDB" id="A0AAQ3SLR6"/>
<accession>A0AAQ3SLR6</accession>
<protein>
    <submittedName>
        <fullName evidence="1">Uncharacterized protein</fullName>
    </submittedName>
</protein>
<keyword evidence="2" id="KW-1185">Reference proteome</keyword>
<organism evidence="1 2">
    <name type="scientific">Paspalum notatum var. saurae</name>
    <dbReference type="NCBI Taxonomy" id="547442"/>
    <lineage>
        <taxon>Eukaryota</taxon>
        <taxon>Viridiplantae</taxon>
        <taxon>Streptophyta</taxon>
        <taxon>Embryophyta</taxon>
        <taxon>Tracheophyta</taxon>
        <taxon>Spermatophyta</taxon>
        <taxon>Magnoliopsida</taxon>
        <taxon>Liliopsida</taxon>
        <taxon>Poales</taxon>
        <taxon>Poaceae</taxon>
        <taxon>PACMAD clade</taxon>
        <taxon>Panicoideae</taxon>
        <taxon>Andropogonodae</taxon>
        <taxon>Paspaleae</taxon>
        <taxon>Paspalinae</taxon>
        <taxon>Paspalum</taxon>
    </lineage>
</organism>
<reference evidence="1 2" key="1">
    <citation type="submission" date="2024-02" db="EMBL/GenBank/DDBJ databases">
        <title>High-quality chromosome-scale genome assembly of Pensacola bahiagrass (Paspalum notatum Flugge var. saurae).</title>
        <authorList>
            <person name="Vega J.M."/>
            <person name="Podio M."/>
            <person name="Orjuela J."/>
            <person name="Siena L.A."/>
            <person name="Pessino S.C."/>
            <person name="Combes M.C."/>
            <person name="Mariac C."/>
            <person name="Albertini E."/>
            <person name="Pupilli F."/>
            <person name="Ortiz J.P.A."/>
            <person name="Leblanc O."/>
        </authorList>
    </citation>
    <scope>NUCLEOTIDE SEQUENCE [LARGE SCALE GENOMIC DNA]</scope>
    <source>
        <strain evidence="1">R1</strain>
        <tissue evidence="1">Leaf</tissue>
    </source>
</reference>
<evidence type="ECO:0000313" key="2">
    <source>
        <dbReference type="Proteomes" id="UP001341281"/>
    </source>
</evidence>
<sequence length="68" mass="7572">MAFSGSDCFPVQRQQSQVLVGPDPNRMTGQWCGSSEPQPRSFDFLPICFLRFSASCRYGLTDVLGHDV</sequence>